<dbReference type="GO" id="GO:0003676">
    <property type="term" value="F:nucleic acid binding"/>
    <property type="evidence" value="ECO:0007669"/>
    <property type="project" value="InterPro"/>
</dbReference>
<dbReference type="PANTHER" id="PTHR47618">
    <property type="entry name" value="BIFUNCTIONAL OLIGORIBONUCLEASE AND PAP PHOSPHATASE NRNA"/>
    <property type="match status" value="1"/>
</dbReference>
<dbReference type="EC" id="3.1.-.-" evidence="4"/>
<keyword evidence="5" id="KW-1185">Reference proteome</keyword>
<evidence type="ECO:0000313" key="4">
    <source>
        <dbReference type="EMBL" id="QDU85717.1"/>
    </source>
</evidence>
<dbReference type="AlphaFoldDB" id="A0A518D2M0"/>
<dbReference type="GO" id="GO:0016787">
    <property type="term" value="F:hydrolase activity"/>
    <property type="evidence" value="ECO:0007669"/>
    <property type="project" value="UniProtKB-KW"/>
</dbReference>
<dbReference type="PANTHER" id="PTHR47618:SF1">
    <property type="entry name" value="BIFUNCTIONAL OLIGORIBONUCLEASE AND PAP PHOSPHATASE NRNA"/>
    <property type="match status" value="1"/>
</dbReference>
<dbReference type="InterPro" id="IPR001667">
    <property type="entry name" value="DDH_dom"/>
</dbReference>
<feature type="domain" description="DDH" evidence="2">
    <location>
        <begin position="27"/>
        <end position="166"/>
    </location>
</feature>
<dbReference type="Gene3D" id="3.90.1640.10">
    <property type="entry name" value="inorganic pyrophosphatase (n-terminal core)"/>
    <property type="match status" value="1"/>
</dbReference>
<dbReference type="OrthoDB" id="9803668at2"/>
<feature type="domain" description="DHHA1" evidence="3">
    <location>
        <begin position="254"/>
        <end position="325"/>
    </location>
</feature>
<feature type="region of interest" description="Disordered" evidence="1">
    <location>
        <begin position="289"/>
        <end position="308"/>
    </location>
</feature>
<dbReference type="InterPro" id="IPR051319">
    <property type="entry name" value="Oligoribo/pAp-PDE_c-di-AMP_PDE"/>
</dbReference>
<dbReference type="RefSeq" id="WP_145189582.1">
    <property type="nucleotide sequence ID" value="NZ_CP036290.1"/>
</dbReference>
<dbReference type="Gene3D" id="3.10.310.30">
    <property type="match status" value="1"/>
</dbReference>
<reference evidence="4 5" key="1">
    <citation type="submission" date="2019-02" db="EMBL/GenBank/DDBJ databases">
        <title>Deep-cultivation of Planctomycetes and their phenomic and genomic characterization uncovers novel biology.</title>
        <authorList>
            <person name="Wiegand S."/>
            <person name="Jogler M."/>
            <person name="Boedeker C."/>
            <person name="Pinto D."/>
            <person name="Vollmers J."/>
            <person name="Rivas-Marin E."/>
            <person name="Kohn T."/>
            <person name="Peeters S.H."/>
            <person name="Heuer A."/>
            <person name="Rast P."/>
            <person name="Oberbeckmann S."/>
            <person name="Bunk B."/>
            <person name="Jeske O."/>
            <person name="Meyerdierks A."/>
            <person name="Storesund J.E."/>
            <person name="Kallscheuer N."/>
            <person name="Luecker S."/>
            <person name="Lage O.M."/>
            <person name="Pohl T."/>
            <person name="Merkel B.J."/>
            <person name="Hornburger P."/>
            <person name="Mueller R.-W."/>
            <person name="Bruemmer F."/>
            <person name="Labrenz M."/>
            <person name="Spormann A.M."/>
            <person name="Op den Camp H."/>
            <person name="Overmann J."/>
            <person name="Amann R."/>
            <person name="Jetten M.S.M."/>
            <person name="Mascher T."/>
            <person name="Medema M.H."/>
            <person name="Devos D.P."/>
            <person name="Kaster A.-K."/>
            <person name="Ovreas L."/>
            <person name="Rohde M."/>
            <person name="Galperin M.Y."/>
            <person name="Jogler C."/>
        </authorList>
    </citation>
    <scope>NUCLEOTIDE SEQUENCE [LARGE SCALE GENOMIC DNA]</scope>
    <source>
        <strain evidence="4 5">Pla163</strain>
    </source>
</reference>
<gene>
    <name evidence="4" type="ORF">Pla163_28500</name>
</gene>
<name>A0A518D2M0_9BACT</name>
<organism evidence="4 5">
    <name type="scientific">Rohdeia mirabilis</name>
    <dbReference type="NCBI Taxonomy" id="2528008"/>
    <lineage>
        <taxon>Bacteria</taxon>
        <taxon>Pseudomonadati</taxon>
        <taxon>Planctomycetota</taxon>
        <taxon>Planctomycetia</taxon>
        <taxon>Planctomycetia incertae sedis</taxon>
        <taxon>Rohdeia</taxon>
    </lineage>
</organism>
<dbReference type="SUPFAM" id="SSF64182">
    <property type="entry name" value="DHH phosphoesterases"/>
    <property type="match status" value="1"/>
</dbReference>
<dbReference type="Pfam" id="PF02272">
    <property type="entry name" value="DHHA1"/>
    <property type="match status" value="1"/>
</dbReference>
<dbReference type="EMBL" id="CP036290">
    <property type="protein sequence ID" value="QDU85717.1"/>
    <property type="molecule type" value="Genomic_DNA"/>
</dbReference>
<dbReference type="InterPro" id="IPR003156">
    <property type="entry name" value="DHHA1_dom"/>
</dbReference>
<sequence length="332" mass="35404">MWTPPALDARQQEAVALIGAARRPLFVGHERPDADVLGSQAALADGLSRRGAEPVICNPDAPESGFSFAAPACGFGWDKGRRLPQHDLIVFCDLSEVGRTAGLAERLLASPAKKVVVDHHRLPDDPFWDALFWDVEAAATGVLAARILHALDVHLDAEIARGVLLALVSDTGFFRFDNTNAEALELAAECARLGVRTADIFRELKQGREARFPAALGALLTRTEYLDEGRVALIVEERELGLGGLVGVGDLALDVLRSVGEVDVALHLRELEDGRCKLSARSKEPAEVHGLASGLGGGGHSRAAGATLSGPLPAARERLLRELDAVDVRPRS</sequence>
<evidence type="ECO:0000259" key="3">
    <source>
        <dbReference type="Pfam" id="PF02272"/>
    </source>
</evidence>
<keyword evidence="4" id="KW-0378">Hydrolase</keyword>
<dbReference type="Pfam" id="PF01368">
    <property type="entry name" value="DHH"/>
    <property type="match status" value="1"/>
</dbReference>
<evidence type="ECO:0000256" key="1">
    <source>
        <dbReference type="SAM" id="MobiDB-lite"/>
    </source>
</evidence>
<dbReference type="Proteomes" id="UP000319342">
    <property type="component" value="Chromosome"/>
</dbReference>
<proteinExistence type="predicted"/>
<dbReference type="InterPro" id="IPR038763">
    <property type="entry name" value="DHH_sf"/>
</dbReference>
<evidence type="ECO:0000259" key="2">
    <source>
        <dbReference type="Pfam" id="PF01368"/>
    </source>
</evidence>
<evidence type="ECO:0000313" key="5">
    <source>
        <dbReference type="Proteomes" id="UP000319342"/>
    </source>
</evidence>
<protein>
    <submittedName>
        <fullName evidence="4">NanoRNase/pAp phosphatase</fullName>
        <ecNumber evidence="4">3.1.-.-</ecNumber>
    </submittedName>
</protein>
<accession>A0A518D2M0</accession>